<evidence type="ECO:0000256" key="3">
    <source>
        <dbReference type="ARBA" id="ARBA00022884"/>
    </source>
</evidence>
<gene>
    <name evidence="7" type="ORF">METZ01_LOCUS368691</name>
</gene>
<evidence type="ECO:0000313" key="7">
    <source>
        <dbReference type="EMBL" id="SVD15837.1"/>
    </source>
</evidence>
<dbReference type="InterPro" id="IPR035926">
    <property type="entry name" value="NusB-like_sf"/>
</dbReference>
<evidence type="ECO:0000256" key="2">
    <source>
        <dbReference type="ARBA" id="ARBA00022814"/>
    </source>
</evidence>
<evidence type="ECO:0000259" key="6">
    <source>
        <dbReference type="Pfam" id="PF01029"/>
    </source>
</evidence>
<organism evidence="7">
    <name type="scientific">marine metagenome</name>
    <dbReference type="NCBI Taxonomy" id="408172"/>
    <lineage>
        <taxon>unclassified sequences</taxon>
        <taxon>metagenomes</taxon>
        <taxon>ecological metagenomes</taxon>
    </lineage>
</organism>
<dbReference type="Gene3D" id="1.10.940.10">
    <property type="entry name" value="NusB-like"/>
    <property type="match status" value="1"/>
</dbReference>
<dbReference type="AlphaFoldDB" id="A0A382T2X9"/>
<sequence>MAVVQGLYQIEVSGLSCETVINQFLSHQKGAVGVNETPCMIDKELFSDMIVHVEGDRLILDNHIVAVLSREWSMDRLGATMRALLRAACYELVTRSVVPARVVIKEYVDIAGEFHGPSETGFVNAALDRLARDLRSEEMKIGQPEGGSKVDAAAGQ</sequence>
<dbReference type="SUPFAM" id="SSF48013">
    <property type="entry name" value="NusB-like"/>
    <property type="match status" value="1"/>
</dbReference>
<dbReference type="InterPro" id="IPR006027">
    <property type="entry name" value="NusB_RsmB_TIM44"/>
</dbReference>
<dbReference type="GO" id="GO:0006353">
    <property type="term" value="P:DNA-templated transcription termination"/>
    <property type="evidence" value="ECO:0007669"/>
    <property type="project" value="InterPro"/>
</dbReference>
<comment type="similarity">
    <text evidence="1">Belongs to the NusB family.</text>
</comment>
<dbReference type="Pfam" id="PF01029">
    <property type="entry name" value="NusB"/>
    <property type="match status" value="1"/>
</dbReference>
<keyword evidence="3" id="KW-0694">RNA-binding</keyword>
<dbReference type="GO" id="GO:0031564">
    <property type="term" value="P:transcription antitermination"/>
    <property type="evidence" value="ECO:0007669"/>
    <property type="project" value="UniProtKB-KW"/>
</dbReference>
<accession>A0A382T2X9</accession>
<dbReference type="NCBIfam" id="TIGR01951">
    <property type="entry name" value="nusB"/>
    <property type="match status" value="1"/>
</dbReference>
<protein>
    <recommendedName>
        <fullName evidence="6">NusB/RsmB/TIM44 domain-containing protein</fullName>
    </recommendedName>
</protein>
<dbReference type="InterPro" id="IPR011605">
    <property type="entry name" value="NusB_fam"/>
</dbReference>
<keyword evidence="5" id="KW-0804">Transcription</keyword>
<keyword evidence="4" id="KW-0805">Transcription regulation</keyword>
<dbReference type="GO" id="GO:0003723">
    <property type="term" value="F:RNA binding"/>
    <property type="evidence" value="ECO:0007669"/>
    <property type="project" value="UniProtKB-KW"/>
</dbReference>
<keyword evidence="2" id="KW-0889">Transcription antitermination</keyword>
<name>A0A382T2X9_9ZZZZ</name>
<dbReference type="EMBL" id="UINC01133105">
    <property type="protein sequence ID" value="SVD15837.1"/>
    <property type="molecule type" value="Genomic_DNA"/>
</dbReference>
<evidence type="ECO:0000256" key="4">
    <source>
        <dbReference type="ARBA" id="ARBA00023015"/>
    </source>
</evidence>
<reference evidence="7" key="1">
    <citation type="submission" date="2018-05" db="EMBL/GenBank/DDBJ databases">
        <authorList>
            <person name="Lanie J.A."/>
            <person name="Ng W.-L."/>
            <person name="Kazmierczak K.M."/>
            <person name="Andrzejewski T.M."/>
            <person name="Davidsen T.M."/>
            <person name="Wayne K.J."/>
            <person name="Tettelin H."/>
            <person name="Glass J.I."/>
            <person name="Rusch D."/>
            <person name="Podicherti R."/>
            <person name="Tsui H.-C.T."/>
            <person name="Winkler M.E."/>
        </authorList>
    </citation>
    <scope>NUCLEOTIDE SEQUENCE</scope>
</reference>
<evidence type="ECO:0000256" key="1">
    <source>
        <dbReference type="ARBA" id="ARBA00005952"/>
    </source>
</evidence>
<proteinExistence type="inferred from homology"/>
<evidence type="ECO:0000256" key="5">
    <source>
        <dbReference type="ARBA" id="ARBA00023163"/>
    </source>
</evidence>
<feature type="domain" description="NusB/RsmB/TIM44" evidence="6">
    <location>
        <begin position="2"/>
        <end position="132"/>
    </location>
</feature>